<accession>A0A812PAQ0</accession>
<dbReference type="GO" id="GO:0003677">
    <property type="term" value="F:DNA binding"/>
    <property type="evidence" value="ECO:0007669"/>
    <property type="project" value="InterPro"/>
</dbReference>
<dbReference type="OrthoDB" id="10507377at2759"/>
<keyword evidence="4" id="KW-1185">Reference proteome</keyword>
<feature type="compositionally biased region" description="Basic and acidic residues" evidence="2">
    <location>
        <begin position="379"/>
        <end position="390"/>
    </location>
</feature>
<evidence type="ECO:0000313" key="4">
    <source>
        <dbReference type="Proteomes" id="UP000649617"/>
    </source>
</evidence>
<dbReference type="Gene3D" id="1.10.443.10">
    <property type="entry name" value="Intergrase catalytic core"/>
    <property type="match status" value="1"/>
</dbReference>
<sequence length="2098" mass="234921">MPPFVGWLKTGRKASEDHWDTLEVDRWVEFVALDDAGKQQGRVLAYLVAEGESGRMKAGKILVAHVLGCEDEYYEHWLDGTYGVYRLDRRCPLHFCATHASRCREPTVYRDIIHVDVFRVLEHESLDKLAWLRDEVRGRMVAYPAYVAHVTAAPGVWLEPWALALPSQKKKKRRKGETAEDAETDGGHSPEDLAGEIARRKPQAPLASALELTGDAGDKKKKKKKEEAETSDSSYSSEDSVFRLAALPRGVERLRRIHQRKPGKLASLTLLSFKSSYCEHKEGNRHSRARESRESPGTTVRALDVLLQRLKALEVAQSQGNWSQAAELELVMTHDQTAVFRQELKAAQQEVKADLELQKDPRRRSWRPQRWFAAADAGETVKEDLDKPPENEDSFPGESGLVVDGILRLPELESAFPGIYSDDPLPDYQLVLGFCRIPELGDLLKFGLRQLASESSRDRLRHNFACFMVDHSDLTAEPFLAKAIEFFAEFNSPWGPLESLAFASNLGAGGGISGGLHGRALEEDCKKVLELLRASFTGDGSSKRSAVAADESQPTGYYILGAYGSSERCGITSVTSRHFGVTKELNTWLRTWLPGHTWTSLCINSNEKIALHADLGNLPGTLNHSIALGDFVNGALWVEDSSGTELRSFDNVDGQLHGRCVDTRRQFFSFDARSRRYVQDWTGVRWSVTAYTCRRLQDFSKADLKTLVDLGWDASDGGIYVGRGSAELTRSVFQEGMSANFEGTAAQLALSGRPLYVMAGEIDAAKRLVDDWNLRPGRCWVMDTWRSWLRFWLVDGVNMAFVGLVLKLGLGQTWALGKFHQESAELLAVQEEMLRLWERGSLAAGEQMLGQVMAHPDTWTEGQKQAVDRLHKYSLLLTSDSNTEVAIEKWEVVRQSLGDIYFGREVEKAYRLSWRAIEPHVPGPGEAGIPDAEVVDPRYEAPVLVESDREYDIIVSNLVKAGMLEREVESETLRLNDHPVYNGLFGVHKGWKEEDNGQWFRTLRLIVNLIPSNKCQGRLPVQASKKMGYAPMWGRMTLLEDEVVMCYAEDLKHCFHVFSPGHKWRGYFVLNKRASGSAFDDGLPDHARPRVKSAPMGWTNIVDFIQDGLERMGSIAGVPSQRVIKMGEPSPMAALTTPRSFFSFYVDNYDQFTVVAESEIGIYAGRPSDEQLQLREVFKVWDIGRDPKKSAEGVLNWSSLGAEQLGHEGLVGSMRKLRRGILGSTLCLLQTGGVRCGSPELQSLVGKFMHSVQFCRPLASMFDSLYMHLSQGPSSSLCGEEALEELLLLSMSLPMHWLDQRLKTSPTVYATDASPDGGGACASVELSARGRAKCQNLLTMDDLGGRNDDVLVVEFFGGIGGLRRALELLGVVPQGIVDDIKKVTEEMVRDWRRQFPRVKRVIVGGGWPCVNHSLLNSAREGAGAESSELLDVMLQVVKWLRKCSKPLRLPDWEIVELYENVVMDELDLETQSWKIGFYPMFVEAGDMLWCRRPRLWWLRGLPLLAATDLSVAEKVDKSASPHYASLSKVKRVKLACAKPAVTTVLDPGCKKLLEDDEPFFTFTRPQARTAPPPDPAGLANCSQKVLGRWKGDAYRLAPYQYQDANMIRSSAGIRRPNAKEQLRMLGFSNRHLELLGTPGQHRWWRDFWLPLFWMPRKLLGETFATRSWRFGPEAGDLPTAASLRARGRVQSQEVAGFIRSLPTSWADEQLLVYLISQNVTHRGTDVAPSPHDCVGLLPTDCGHITLLELVAILDLLKRQSRTNEWRSSNVLVLVDNQAVIAVLAKGRSSARQLQGPLRHVASLMLMGHFRLLVAWVMSEWNPADGPSRWVGRRKSHPTSFLLLDRYLCEFIEELWHDGEPKGYASDALSGIGHFIPSAKPHMIAAWRLRAAWGRAELPCRAPPFTAVILYGLAQAAYNKGWDDTAVLLILGFHTFGRSGELFSAQCKDLVLSGTAGTWTLPLSKSGQRTGMTESILLDDAFVCKLLQNYLRRKAPGDLLSKVSPQVQRKRLYELVESLELHAPYRWYSVRRGGATHFFRQTGNLAQICSKGRWNSQKTAKIYISEGVAQLTELQLPAAQLRAMEALAVRARPSWQNFF</sequence>
<dbReference type="EMBL" id="CAJNIZ010012012">
    <property type="protein sequence ID" value="CAE7327836.1"/>
    <property type="molecule type" value="Genomic_DNA"/>
</dbReference>
<dbReference type="Proteomes" id="UP000649617">
    <property type="component" value="Unassembled WGS sequence"/>
</dbReference>
<dbReference type="Gene3D" id="3.40.50.150">
    <property type="entry name" value="Vaccinia Virus protein VP39"/>
    <property type="match status" value="1"/>
</dbReference>
<dbReference type="InterPro" id="IPR029063">
    <property type="entry name" value="SAM-dependent_MTases_sf"/>
</dbReference>
<dbReference type="SUPFAM" id="SSF56349">
    <property type="entry name" value="DNA breaking-rejoining enzymes"/>
    <property type="match status" value="1"/>
</dbReference>
<protein>
    <submittedName>
        <fullName evidence="3">Uncharacterized protein</fullName>
    </submittedName>
</protein>
<evidence type="ECO:0000313" key="3">
    <source>
        <dbReference type="EMBL" id="CAE7327836.1"/>
    </source>
</evidence>
<dbReference type="InterPro" id="IPR013762">
    <property type="entry name" value="Integrase-like_cat_sf"/>
</dbReference>
<dbReference type="GO" id="GO:0006310">
    <property type="term" value="P:DNA recombination"/>
    <property type="evidence" value="ECO:0007669"/>
    <property type="project" value="UniProtKB-KW"/>
</dbReference>
<name>A0A812PAQ0_SYMPI</name>
<reference evidence="3" key="1">
    <citation type="submission" date="2021-02" db="EMBL/GenBank/DDBJ databases">
        <authorList>
            <person name="Dougan E. K."/>
            <person name="Rhodes N."/>
            <person name="Thang M."/>
            <person name="Chan C."/>
        </authorList>
    </citation>
    <scope>NUCLEOTIDE SEQUENCE</scope>
</reference>
<dbReference type="GO" id="GO:0015074">
    <property type="term" value="P:DNA integration"/>
    <property type="evidence" value="ECO:0007669"/>
    <property type="project" value="InterPro"/>
</dbReference>
<gene>
    <name evidence="3" type="ORF">SPIL2461_LOCUS7585</name>
</gene>
<organism evidence="3 4">
    <name type="scientific">Symbiodinium pilosum</name>
    <name type="common">Dinoflagellate</name>
    <dbReference type="NCBI Taxonomy" id="2952"/>
    <lineage>
        <taxon>Eukaryota</taxon>
        <taxon>Sar</taxon>
        <taxon>Alveolata</taxon>
        <taxon>Dinophyceae</taxon>
        <taxon>Suessiales</taxon>
        <taxon>Symbiodiniaceae</taxon>
        <taxon>Symbiodinium</taxon>
    </lineage>
</organism>
<keyword evidence="1" id="KW-0233">DNA recombination</keyword>
<dbReference type="InterPro" id="IPR011010">
    <property type="entry name" value="DNA_brk_join_enz"/>
</dbReference>
<feature type="region of interest" description="Disordered" evidence="2">
    <location>
        <begin position="377"/>
        <end position="396"/>
    </location>
</feature>
<evidence type="ECO:0000256" key="1">
    <source>
        <dbReference type="ARBA" id="ARBA00023172"/>
    </source>
</evidence>
<comment type="caution">
    <text evidence="3">The sequence shown here is derived from an EMBL/GenBank/DDBJ whole genome shotgun (WGS) entry which is preliminary data.</text>
</comment>
<dbReference type="PANTHER" id="PTHR33050">
    <property type="entry name" value="REVERSE TRANSCRIPTASE DOMAIN-CONTAINING PROTEIN"/>
    <property type="match status" value="1"/>
</dbReference>
<feature type="region of interest" description="Disordered" evidence="2">
    <location>
        <begin position="169"/>
        <end position="235"/>
    </location>
</feature>
<evidence type="ECO:0000256" key="2">
    <source>
        <dbReference type="SAM" id="MobiDB-lite"/>
    </source>
</evidence>
<dbReference type="PANTHER" id="PTHR33050:SF8">
    <property type="entry name" value="REVERSE TRANSCRIPTASE DOMAIN-CONTAINING PROTEIN"/>
    <property type="match status" value="1"/>
</dbReference>
<proteinExistence type="predicted"/>
<dbReference type="SUPFAM" id="SSF53335">
    <property type="entry name" value="S-adenosyl-L-methionine-dependent methyltransferases"/>
    <property type="match status" value="1"/>
</dbReference>
<dbReference type="InterPro" id="IPR052055">
    <property type="entry name" value="Hepadnavirus_pol/RT"/>
</dbReference>